<keyword evidence="9" id="KW-1185">Reference proteome</keyword>
<dbReference type="PIRSF" id="PIRSF006603">
    <property type="entry name" value="DinF"/>
    <property type="match status" value="1"/>
</dbReference>
<protein>
    <submittedName>
        <fullName evidence="8">MATE family efflux transporter</fullName>
    </submittedName>
</protein>
<sequence length="445" mass="47765">MGNELFEKEKLSTAYFRLSIPLVLSLVVTLIYNLADTFFVAQTGDTNLVAGVSLGAPVFMLLMAFGNIFGQGGSSMISRLLGRQDSDGVNRVSSFCFYAAWIVGLAVTVILLAFKSQVLVLLGANSETLRHASDYYFWIVLGSPAIVASYVHTNHLRSEGLSKESMIGSVGGAVVNIILDPILITLLGLGAAGAAVASVIGYLFTDIFLILIVASKSRSLSMNPGKIRIPLGYVGQIFGIGIPAAIVNVMQSISVILVNQFLLSYGNDRIAAMGIVLKVSMIVLLVLTGLAFGGQPMFGYYFGSGNHKKLCELLRFCMIFISITAIILTAAVFILSGVLMRIFIDNESIVREGTLMLRWQVISMVFVGVVLLITIIFQSAGKVAGSFILSISRQGVVFLAVLLIAVRVGGYTGIIAAQAVSDVLSAILALFLLRIQLYNEFRTEN</sequence>
<reference evidence="8" key="1">
    <citation type="submission" date="2019-07" db="EMBL/GenBank/DDBJ databases">
        <authorList>
            <person name="Wongkuna S."/>
            <person name="Scaria J."/>
        </authorList>
    </citation>
    <scope>NUCLEOTIDE SEQUENCE [LARGE SCALE GENOMIC DNA]</scope>
    <source>
        <strain evidence="8">SW178</strain>
    </source>
</reference>
<evidence type="ECO:0000256" key="7">
    <source>
        <dbReference type="SAM" id="Phobius"/>
    </source>
</evidence>
<feature type="transmembrane region" description="Helical" evidence="7">
    <location>
        <begin position="313"/>
        <end position="344"/>
    </location>
</feature>
<dbReference type="Pfam" id="PF01554">
    <property type="entry name" value="MatE"/>
    <property type="match status" value="2"/>
</dbReference>
<dbReference type="GO" id="GO:0015297">
    <property type="term" value="F:antiporter activity"/>
    <property type="evidence" value="ECO:0007669"/>
    <property type="project" value="InterPro"/>
</dbReference>
<dbReference type="InterPro" id="IPR048279">
    <property type="entry name" value="MdtK-like"/>
</dbReference>
<dbReference type="GO" id="GO:0042910">
    <property type="term" value="F:xenobiotic transmembrane transporter activity"/>
    <property type="evidence" value="ECO:0007669"/>
    <property type="project" value="InterPro"/>
</dbReference>
<evidence type="ECO:0000256" key="4">
    <source>
        <dbReference type="ARBA" id="ARBA00022692"/>
    </source>
</evidence>
<dbReference type="Proteomes" id="UP000322025">
    <property type="component" value="Unassembled WGS sequence"/>
</dbReference>
<dbReference type="InterPro" id="IPR002528">
    <property type="entry name" value="MATE_fam"/>
</dbReference>
<feature type="transmembrane region" description="Helical" evidence="7">
    <location>
        <begin position="356"/>
        <end position="377"/>
    </location>
</feature>
<feature type="transmembrane region" description="Helical" evidence="7">
    <location>
        <begin position="91"/>
        <end position="115"/>
    </location>
</feature>
<feature type="transmembrane region" description="Helical" evidence="7">
    <location>
        <begin position="190"/>
        <end position="213"/>
    </location>
</feature>
<feature type="transmembrane region" description="Helical" evidence="7">
    <location>
        <begin position="411"/>
        <end position="433"/>
    </location>
</feature>
<dbReference type="OrthoDB" id="9811110at2"/>
<proteinExistence type="predicted"/>
<keyword evidence="3" id="KW-1003">Cell membrane</keyword>
<keyword evidence="4 7" id="KW-0812">Transmembrane</keyword>
<gene>
    <name evidence="8" type="ORF">FNY66_11550</name>
</gene>
<feature type="transmembrane region" description="Helical" evidence="7">
    <location>
        <begin position="14"/>
        <end position="35"/>
    </location>
</feature>
<feature type="transmembrane region" description="Helical" evidence="7">
    <location>
        <begin position="233"/>
        <end position="258"/>
    </location>
</feature>
<feature type="transmembrane region" description="Helical" evidence="7">
    <location>
        <begin position="47"/>
        <end position="70"/>
    </location>
</feature>
<dbReference type="PANTHER" id="PTHR43823">
    <property type="entry name" value="SPORULATION PROTEIN YKVU"/>
    <property type="match status" value="1"/>
</dbReference>
<evidence type="ECO:0000256" key="3">
    <source>
        <dbReference type="ARBA" id="ARBA00022475"/>
    </source>
</evidence>
<evidence type="ECO:0000313" key="8">
    <source>
        <dbReference type="EMBL" id="KAA8500809.1"/>
    </source>
</evidence>
<evidence type="ECO:0000256" key="5">
    <source>
        <dbReference type="ARBA" id="ARBA00022989"/>
    </source>
</evidence>
<comment type="subcellular location">
    <subcellularLocation>
        <location evidence="1">Cell membrane</location>
        <topology evidence="1">Multi-pass membrane protein</topology>
    </subcellularLocation>
</comment>
<dbReference type="NCBIfam" id="TIGR00797">
    <property type="entry name" value="matE"/>
    <property type="match status" value="1"/>
</dbReference>
<dbReference type="InterPro" id="IPR051327">
    <property type="entry name" value="MATE_MepA_subfamily"/>
</dbReference>
<feature type="transmembrane region" description="Helical" evidence="7">
    <location>
        <begin position="270"/>
        <end position="292"/>
    </location>
</feature>
<evidence type="ECO:0000313" key="9">
    <source>
        <dbReference type="Proteomes" id="UP000322025"/>
    </source>
</evidence>
<evidence type="ECO:0000256" key="1">
    <source>
        <dbReference type="ARBA" id="ARBA00004651"/>
    </source>
</evidence>
<organism evidence="8 9">
    <name type="scientific">Mediterraneibacter catenae</name>
    <dbReference type="NCBI Taxonomy" id="2594882"/>
    <lineage>
        <taxon>Bacteria</taxon>
        <taxon>Bacillati</taxon>
        <taxon>Bacillota</taxon>
        <taxon>Clostridia</taxon>
        <taxon>Lachnospirales</taxon>
        <taxon>Lachnospiraceae</taxon>
        <taxon>Mediterraneibacter</taxon>
    </lineage>
</organism>
<dbReference type="EMBL" id="VMSO01000016">
    <property type="protein sequence ID" value="KAA8500809.1"/>
    <property type="molecule type" value="Genomic_DNA"/>
</dbReference>
<feature type="transmembrane region" description="Helical" evidence="7">
    <location>
        <begin position="135"/>
        <end position="153"/>
    </location>
</feature>
<dbReference type="GO" id="GO:0005886">
    <property type="term" value="C:plasma membrane"/>
    <property type="evidence" value="ECO:0007669"/>
    <property type="project" value="UniProtKB-SubCell"/>
</dbReference>
<dbReference type="AlphaFoldDB" id="A0A5M9HZ98"/>
<feature type="transmembrane region" description="Helical" evidence="7">
    <location>
        <begin position="165"/>
        <end position="184"/>
    </location>
</feature>
<comment type="caution">
    <text evidence="8">The sequence shown here is derived from an EMBL/GenBank/DDBJ whole genome shotgun (WGS) entry which is preliminary data.</text>
</comment>
<dbReference type="RefSeq" id="WP_150311240.1">
    <property type="nucleotide sequence ID" value="NZ_VMSO01000016.1"/>
</dbReference>
<evidence type="ECO:0000256" key="2">
    <source>
        <dbReference type="ARBA" id="ARBA00022448"/>
    </source>
</evidence>
<keyword evidence="2" id="KW-0813">Transport</keyword>
<keyword evidence="6 7" id="KW-0472">Membrane</keyword>
<accession>A0A5M9HZ98</accession>
<keyword evidence="5 7" id="KW-1133">Transmembrane helix</keyword>
<feature type="transmembrane region" description="Helical" evidence="7">
    <location>
        <begin position="384"/>
        <end position="405"/>
    </location>
</feature>
<evidence type="ECO:0000256" key="6">
    <source>
        <dbReference type="ARBA" id="ARBA00023136"/>
    </source>
</evidence>
<name>A0A5M9HZ98_9FIRM</name>
<dbReference type="PANTHER" id="PTHR43823:SF3">
    <property type="entry name" value="MULTIDRUG EXPORT PROTEIN MEPA"/>
    <property type="match status" value="1"/>
</dbReference>